<protein>
    <submittedName>
        <fullName evidence="1">Uncharacterized protein</fullName>
    </submittedName>
</protein>
<gene>
    <name evidence="1" type="ORF">OUZ56_029479</name>
</gene>
<evidence type="ECO:0000313" key="2">
    <source>
        <dbReference type="Proteomes" id="UP001234178"/>
    </source>
</evidence>
<reference evidence="1 2" key="1">
    <citation type="journal article" date="2023" name="Nucleic Acids Res.">
        <title>The hologenome of Daphnia magna reveals possible DNA methylation and microbiome-mediated evolution of the host genome.</title>
        <authorList>
            <person name="Chaturvedi A."/>
            <person name="Li X."/>
            <person name="Dhandapani V."/>
            <person name="Marshall H."/>
            <person name="Kissane S."/>
            <person name="Cuenca-Cambronero M."/>
            <person name="Asole G."/>
            <person name="Calvet F."/>
            <person name="Ruiz-Romero M."/>
            <person name="Marangio P."/>
            <person name="Guigo R."/>
            <person name="Rago D."/>
            <person name="Mirbahai L."/>
            <person name="Eastwood N."/>
            <person name="Colbourne J.K."/>
            <person name="Zhou J."/>
            <person name="Mallon E."/>
            <person name="Orsini L."/>
        </authorList>
    </citation>
    <scope>NUCLEOTIDE SEQUENCE [LARGE SCALE GENOMIC DNA]</scope>
    <source>
        <strain evidence="1">LRV0_1</strain>
    </source>
</reference>
<name>A0ABR0B6Y6_9CRUS</name>
<dbReference type="EMBL" id="JAOYFB010000040">
    <property type="protein sequence ID" value="KAK4037446.1"/>
    <property type="molecule type" value="Genomic_DNA"/>
</dbReference>
<organism evidence="1 2">
    <name type="scientific">Daphnia magna</name>
    <dbReference type="NCBI Taxonomy" id="35525"/>
    <lineage>
        <taxon>Eukaryota</taxon>
        <taxon>Metazoa</taxon>
        <taxon>Ecdysozoa</taxon>
        <taxon>Arthropoda</taxon>
        <taxon>Crustacea</taxon>
        <taxon>Branchiopoda</taxon>
        <taxon>Diplostraca</taxon>
        <taxon>Cladocera</taxon>
        <taxon>Anomopoda</taxon>
        <taxon>Daphniidae</taxon>
        <taxon>Daphnia</taxon>
    </lineage>
</organism>
<proteinExistence type="predicted"/>
<comment type="caution">
    <text evidence="1">The sequence shown here is derived from an EMBL/GenBank/DDBJ whole genome shotgun (WGS) entry which is preliminary data.</text>
</comment>
<sequence>MRQEISCWPLRNLFQRNSPGVSLHEVLFHGSMIEPFVLRIPAEPILQAHQSCLGRPTTIRNARRLAGHAIRLEFRPERFRIAEAPDLLHQSLTSI</sequence>
<dbReference type="Proteomes" id="UP001234178">
    <property type="component" value="Unassembled WGS sequence"/>
</dbReference>
<keyword evidence="2" id="KW-1185">Reference proteome</keyword>
<accession>A0ABR0B6Y6</accession>
<evidence type="ECO:0000313" key="1">
    <source>
        <dbReference type="EMBL" id="KAK4037446.1"/>
    </source>
</evidence>